<dbReference type="InterPro" id="IPR036259">
    <property type="entry name" value="MFS_trans_sf"/>
</dbReference>
<dbReference type="Gene3D" id="1.20.1250.20">
    <property type="entry name" value="MFS general substrate transporter like domains"/>
    <property type="match status" value="1"/>
</dbReference>
<evidence type="ECO:0000256" key="4">
    <source>
        <dbReference type="ARBA" id="ARBA00023136"/>
    </source>
</evidence>
<feature type="transmembrane region" description="Helical" evidence="5">
    <location>
        <begin position="524"/>
        <end position="542"/>
    </location>
</feature>
<keyword evidence="3 5" id="KW-1133">Transmembrane helix</keyword>
<comment type="subcellular location">
    <subcellularLocation>
        <location evidence="1">Membrane</location>
        <topology evidence="1">Multi-pass membrane protein</topology>
    </subcellularLocation>
</comment>
<keyword evidence="4 5" id="KW-0472">Membrane</keyword>
<evidence type="ECO:0000313" key="7">
    <source>
        <dbReference type="EMBL" id="KAL2870007.1"/>
    </source>
</evidence>
<evidence type="ECO:0000256" key="1">
    <source>
        <dbReference type="ARBA" id="ARBA00004141"/>
    </source>
</evidence>
<evidence type="ECO:0000313" key="8">
    <source>
        <dbReference type="Proteomes" id="UP001610432"/>
    </source>
</evidence>
<dbReference type="Gene3D" id="1.20.1720.10">
    <property type="entry name" value="Multidrug resistance protein D"/>
    <property type="match status" value="1"/>
</dbReference>
<dbReference type="PROSITE" id="PS50850">
    <property type="entry name" value="MFS"/>
    <property type="match status" value="1"/>
</dbReference>
<feature type="transmembrane region" description="Helical" evidence="5">
    <location>
        <begin position="242"/>
        <end position="262"/>
    </location>
</feature>
<feature type="transmembrane region" description="Helical" evidence="5">
    <location>
        <begin position="49"/>
        <end position="67"/>
    </location>
</feature>
<feature type="domain" description="Major facilitator superfamily (MFS) profile" evidence="6">
    <location>
        <begin position="54"/>
        <end position="546"/>
    </location>
</feature>
<gene>
    <name evidence="7" type="ORF">BJX67DRAFT_346288</name>
</gene>
<dbReference type="PANTHER" id="PTHR23501:SF158">
    <property type="entry name" value="TRANSPORTER, PUTATIVE (AFU_ORTHOLOGUE AFUA_5G14490)-RELATED"/>
    <property type="match status" value="1"/>
</dbReference>
<evidence type="ECO:0000259" key="6">
    <source>
        <dbReference type="PROSITE" id="PS50850"/>
    </source>
</evidence>
<feature type="transmembrane region" description="Helical" evidence="5">
    <location>
        <begin position="314"/>
        <end position="333"/>
    </location>
</feature>
<proteinExistence type="predicted"/>
<sequence>MVSTTNPEMQVDVSSIVREDALESRCSENIPKQCETEAHIGMPKTQSKLRTGAAMIALSLCLFISALDQTVVATATPTIAADLHSGGGYVWIGGAYLLANAASGNVWANLSDIWGRKPILLCAVALFFISSIVCATAIHMPMLIAGRSIQGVAGGGFIQLMLITISDLFSVRLRSLFLGLIEFISTIAGALGPVLGGSFTETISWRWIFWINLPVCGAAFVLLILCLDVHNPKTPIMEGMKAVDWFGSFSILAISIMVLLGLDFGGDTFPWGSPKVICLIVFGALMSIAFIYSEKRLAKYPLMPFNVFKSRSNLACFLVNFTHAFAFLGAEYYLPLYFQSAKEASPFHSGLLILPFILAETFTSLSVGILVHCTGRYQEVIWIGTTFVTLGTGLFINYNVSSTLSKIIGYQIVSGFGCGLLFFPPLLALQSNIPPRATATATATFGFVRNVAKALSVVLGGVVFHNSMAIRRPHLQDAGLSPTLQEEFTGVDAAANVLSVKDVRDEVQHQAVKEAFSWSIRNVWILYTSLAACGLIASAFITKRQLSKEHVETKTGLKEKEVPVSAAMEMQERPVSSA</sequence>
<feature type="transmembrane region" description="Helical" evidence="5">
    <location>
        <begin position="207"/>
        <end position="230"/>
    </location>
</feature>
<dbReference type="PANTHER" id="PTHR23501">
    <property type="entry name" value="MAJOR FACILITATOR SUPERFAMILY"/>
    <property type="match status" value="1"/>
</dbReference>
<evidence type="ECO:0000256" key="2">
    <source>
        <dbReference type="ARBA" id="ARBA00022692"/>
    </source>
</evidence>
<name>A0ABR4LZL3_9EURO</name>
<dbReference type="CDD" id="cd17502">
    <property type="entry name" value="MFS_Azr1_MDR_like"/>
    <property type="match status" value="1"/>
</dbReference>
<evidence type="ECO:0000256" key="3">
    <source>
        <dbReference type="ARBA" id="ARBA00022989"/>
    </source>
</evidence>
<feature type="transmembrane region" description="Helical" evidence="5">
    <location>
        <begin position="407"/>
        <end position="429"/>
    </location>
</feature>
<dbReference type="Proteomes" id="UP001610432">
    <property type="component" value="Unassembled WGS sequence"/>
</dbReference>
<feature type="transmembrane region" description="Helical" evidence="5">
    <location>
        <begin position="87"/>
        <end position="107"/>
    </location>
</feature>
<evidence type="ECO:0000256" key="5">
    <source>
        <dbReference type="SAM" id="Phobius"/>
    </source>
</evidence>
<feature type="transmembrane region" description="Helical" evidence="5">
    <location>
        <begin position="380"/>
        <end position="401"/>
    </location>
</feature>
<feature type="transmembrane region" description="Helical" evidence="5">
    <location>
        <begin position="176"/>
        <end position="195"/>
    </location>
</feature>
<dbReference type="InterPro" id="IPR020846">
    <property type="entry name" value="MFS_dom"/>
</dbReference>
<feature type="transmembrane region" description="Helical" evidence="5">
    <location>
        <begin position="274"/>
        <end position="293"/>
    </location>
</feature>
<accession>A0ABR4LZL3</accession>
<comment type="caution">
    <text evidence="7">The sequence shown here is derived from an EMBL/GenBank/DDBJ whole genome shotgun (WGS) entry which is preliminary data.</text>
</comment>
<dbReference type="InterPro" id="IPR011701">
    <property type="entry name" value="MFS"/>
</dbReference>
<dbReference type="Pfam" id="PF07690">
    <property type="entry name" value="MFS_1"/>
    <property type="match status" value="1"/>
</dbReference>
<protein>
    <submittedName>
        <fullName evidence="7">Major facilitator superfamily domain-containing protein</fullName>
    </submittedName>
</protein>
<feature type="transmembrane region" description="Helical" evidence="5">
    <location>
        <begin position="353"/>
        <end position="373"/>
    </location>
</feature>
<keyword evidence="2 5" id="KW-0812">Transmembrane</keyword>
<feature type="transmembrane region" description="Helical" evidence="5">
    <location>
        <begin position="119"/>
        <end position="142"/>
    </location>
</feature>
<dbReference type="GeneID" id="98143485"/>
<feature type="transmembrane region" description="Helical" evidence="5">
    <location>
        <begin position="148"/>
        <end position="169"/>
    </location>
</feature>
<reference evidence="7 8" key="1">
    <citation type="submission" date="2024-07" db="EMBL/GenBank/DDBJ databases">
        <title>Section-level genome sequencing and comparative genomics of Aspergillus sections Usti and Cavernicolus.</title>
        <authorList>
            <consortium name="Lawrence Berkeley National Laboratory"/>
            <person name="Nybo J.L."/>
            <person name="Vesth T.C."/>
            <person name="Theobald S."/>
            <person name="Frisvad J.C."/>
            <person name="Larsen T.O."/>
            <person name="Kjaerboelling I."/>
            <person name="Rothschild-Mancinelli K."/>
            <person name="Lyhne E.K."/>
            <person name="Kogle M.E."/>
            <person name="Barry K."/>
            <person name="Clum A."/>
            <person name="Na H."/>
            <person name="Ledsgaard L."/>
            <person name="Lin J."/>
            <person name="Lipzen A."/>
            <person name="Kuo A."/>
            <person name="Riley R."/>
            <person name="Mondo S."/>
            <person name="Labutti K."/>
            <person name="Haridas S."/>
            <person name="Pangalinan J."/>
            <person name="Salamov A.A."/>
            <person name="Simmons B.A."/>
            <person name="Magnuson J.K."/>
            <person name="Chen J."/>
            <person name="Drula E."/>
            <person name="Henrissat B."/>
            <person name="Wiebenga A."/>
            <person name="Lubbers R.J."/>
            <person name="Gomes A.C."/>
            <person name="Macurrencykelacurrency M.R."/>
            <person name="Stajich J."/>
            <person name="Grigoriev I.V."/>
            <person name="Mortensen U.H."/>
            <person name="De Vries R.P."/>
            <person name="Baker S.E."/>
            <person name="Andersen M.R."/>
        </authorList>
    </citation>
    <scope>NUCLEOTIDE SEQUENCE [LARGE SCALE GENOMIC DNA]</scope>
    <source>
        <strain evidence="7 8">CBS 449.75</strain>
    </source>
</reference>
<dbReference type="PRINTS" id="PR01036">
    <property type="entry name" value="TCRTETB"/>
</dbReference>
<dbReference type="SUPFAM" id="SSF103473">
    <property type="entry name" value="MFS general substrate transporter"/>
    <property type="match status" value="1"/>
</dbReference>
<organism evidence="7 8">
    <name type="scientific">Aspergillus lucknowensis</name>
    <dbReference type="NCBI Taxonomy" id="176173"/>
    <lineage>
        <taxon>Eukaryota</taxon>
        <taxon>Fungi</taxon>
        <taxon>Dikarya</taxon>
        <taxon>Ascomycota</taxon>
        <taxon>Pezizomycotina</taxon>
        <taxon>Eurotiomycetes</taxon>
        <taxon>Eurotiomycetidae</taxon>
        <taxon>Eurotiales</taxon>
        <taxon>Aspergillaceae</taxon>
        <taxon>Aspergillus</taxon>
        <taxon>Aspergillus subgen. Nidulantes</taxon>
    </lineage>
</organism>
<dbReference type="RefSeq" id="XP_070888986.1">
    <property type="nucleotide sequence ID" value="XM_071028413.1"/>
</dbReference>
<dbReference type="EMBL" id="JBFXLQ010000007">
    <property type="protein sequence ID" value="KAL2870007.1"/>
    <property type="molecule type" value="Genomic_DNA"/>
</dbReference>
<keyword evidence="8" id="KW-1185">Reference proteome</keyword>